<proteinExistence type="predicted"/>
<protein>
    <submittedName>
        <fullName evidence="1">Uncharacterized protein</fullName>
    </submittedName>
</protein>
<name>A0A174HTC5_BACUN</name>
<sequence>MYNLEQIKQTIIANGSITSSDIPDLRKIVYKDGRVSREEADFLFDLRKEILNFGNLKEWDNFFIQAICDHLLEESHDTITDDDVSWLIDKIGADKYIDHIEQELLCKLSSKVKYFPSNLKAIQEHTNIAYDLGCKILSLLCRNSKTGRSLQFGINKVGCRKNKIVV</sequence>
<gene>
    <name evidence="1" type="ORF">ERS852462_01467</name>
</gene>
<dbReference type="Proteomes" id="UP000095614">
    <property type="component" value="Unassembled WGS sequence"/>
</dbReference>
<reference evidence="1 2" key="1">
    <citation type="submission" date="2015-09" db="EMBL/GenBank/DDBJ databases">
        <authorList>
            <consortium name="Pathogen Informatics"/>
        </authorList>
    </citation>
    <scope>NUCLEOTIDE SEQUENCE [LARGE SCALE GENOMIC DNA]</scope>
    <source>
        <strain evidence="1 2">2789STDY5834847</strain>
    </source>
</reference>
<dbReference type="EMBL" id="CZAF01000004">
    <property type="protein sequence ID" value="CUO76310.1"/>
    <property type="molecule type" value="Genomic_DNA"/>
</dbReference>
<dbReference type="RefSeq" id="WP_007850467.1">
    <property type="nucleotide sequence ID" value="NZ_CZAF01000004.1"/>
</dbReference>
<dbReference type="AlphaFoldDB" id="A0A174HTC5"/>
<organism evidence="1 2">
    <name type="scientific">Bacteroides uniformis</name>
    <dbReference type="NCBI Taxonomy" id="820"/>
    <lineage>
        <taxon>Bacteria</taxon>
        <taxon>Pseudomonadati</taxon>
        <taxon>Bacteroidota</taxon>
        <taxon>Bacteroidia</taxon>
        <taxon>Bacteroidales</taxon>
        <taxon>Bacteroidaceae</taxon>
        <taxon>Bacteroides</taxon>
    </lineage>
</organism>
<evidence type="ECO:0000313" key="2">
    <source>
        <dbReference type="Proteomes" id="UP000095614"/>
    </source>
</evidence>
<evidence type="ECO:0000313" key="1">
    <source>
        <dbReference type="EMBL" id="CUO76310.1"/>
    </source>
</evidence>
<dbReference type="OrthoDB" id="7628592at2"/>
<accession>A0A174HTC5</accession>